<protein>
    <submittedName>
        <fullName evidence="1">Uncharacterized protein</fullName>
    </submittedName>
</protein>
<proteinExistence type="predicted"/>
<organism evidence="1 2">
    <name type="scientific">Kitasatospora griseola</name>
    <name type="common">Streptomyces griseolosporeus</name>
    <dbReference type="NCBI Taxonomy" id="2064"/>
    <lineage>
        <taxon>Bacteria</taxon>
        <taxon>Bacillati</taxon>
        <taxon>Actinomycetota</taxon>
        <taxon>Actinomycetes</taxon>
        <taxon>Kitasatosporales</taxon>
        <taxon>Streptomycetaceae</taxon>
        <taxon>Kitasatospora</taxon>
    </lineage>
</organism>
<accession>A0A0D0P1R2</accession>
<dbReference type="OrthoDB" id="4291004at2"/>
<dbReference type="AlphaFoldDB" id="A0A0D0P1R2"/>
<evidence type="ECO:0000313" key="2">
    <source>
        <dbReference type="Proteomes" id="UP000032066"/>
    </source>
</evidence>
<dbReference type="EMBL" id="JXZB01000002">
    <property type="protein sequence ID" value="KIQ65556.1"/>
    <property type="molecule type" value="Genomic_DNA"/>
</dbReference>
<keyword evidence="2" id="KW-1185">Reference proteome</keyword>
<name>A0A0D0P1R2_KITGR</name>
<reference evidence="1 2" key="1">
    <citation type="submission" date="2015-02" db="EMBL/GenBank/DDBJ databases">
        <title>Draft genome sequence of Kitasatospora griseola MF730-N6, a bafilomycin, terpentecin and satosporin producer.</title>
        <authorList>
            <person name="Arens J.C."/>
            <person name="Haltli B."/>
            <person name="Kerr R.G."/>
        </authorList>
    </citation>
    <scope>NUCLEOTIDE SEQUENCE [LARGE SCALE GENOMIC DNA]</scope>
    <source>
        <strain evidence="1 2">MF730-N6</strain>
    </source>
</reference>
<gene>
    <name evidence="1" type="ORF">TR51_17085</name>
</gene>
<evidence type="ECO:0000313" key="1">
    <source>
        <dbReference type="EMBL" id="KIQ65556.1"/>
    </source>
</evidence>
<dbReference type="RefSeq" id="WP_043911848.1">
    <property type="nucleotide sequence ID" value="NZ_JXZB01000002.1"/>
</dbReference>
<comment type="caution">
    <text evidence="1">The sequence shown here is derived from an EMBL/GenBank/DDBJ whole genome shotgun (WGS) entry which is preliminary data.</text>
</comment>
<dbReference type="PATRIC" id="fig|2064.6.peg.3665"/>
<dbReference type="Proteomes" id="UP000032066">
    <property type="component" value="Unassembled WGS sequence"/>
</dbReference>
<sequence length="437" mass="46274">MITDASNTALLSYSVTTDPEPLQASPASGRPLYGALTIVVSNNTEKPIFCEQIQFLLPIGNLAQDLTSVPTGILCAAVPSANWQLSQTSEGAFTAFPLTEEHKKITSDGLVFQIYSIVVNDEVGTFTLTVQETSSTSGTDFQVRTGGFDLAKFPYGYFFGGLAPSAPQVPYRGQVTLTWTGSDGPEYTMFAGTQAYNVTQTRAWLSPNLTTDTTFLLQASLQQRGETVTIHQSTTVIVADPSVTATDLTVLGDSALQGVVTIGSAARQPNLAVDGTTSGSGSVTAVAGVQADDGTGRPANLVVRGETSLQTTTVNGDLRVTGALEAGRARPVFVSAQNADKRTQLWTVNDGGEIFTCWKPSTDPNSVWTAWVGCRNPPGTLLTLTSSQLSDGRPQLFAVTDQGLYSCWPPGDGTGTTPRSDWGTWWRFPTPPGPNVP</sequence>